<comment type="caution">
    <text evidence="3">The sequence shown here is derived from an EMBL/GenBank/DDBJ whole genome shotgun (WGS) entry which is preliminary data.</text>
</comment>
<evidence type="ECO:0000313" key="6">
    <source>
        <dbReference type="Proteomes" id="UP000434957"/>
    </source>
</evidence>
<feature type="region of interest" description="Disordered" evidence="1">
    <location>
        <begin position="34"/>
        <end position="66"/>
    </location>
</feature>
<evidence type="ECO:0000313" key="2">
    <source>
        <dbReference type="EMBL" id="KAE9034991.1"/>
    </source>
</evidence>
<reference evidence="5 7" key="1">
    <citation type="submission" date="2018-09" db="EMBL/GenBank/DDBJ databases">
        <title>Genomic investigation of the strawberry pathogen Phytophthora fragariae indicates pathogenicity is determined by transcriptional variation in three key races.</title>
        <authorList>
            <person name="Adams T.M."/>
            <person name="Armitage A.D."/>
            <person name="Sobczyk M.K."/>
            <person name="Bates H.J."/>
            <person name="Dunwell J.M."/>
            <person name="Nellist C.F."/>
            <person name="Harrison R.J."/>
        </authorList>
    </citation>
    <scope>NUCLEOTIDE SEQUENCE [LARGE SCALE GENOMIC DNA]</scope>
    <source>
        <strain evidence="3 5">SCRP249</strain>
        <strain evidence="2 7">SCRP324</strain>
        <strain evidence="4 6">SCRP333</strain>
    </source>
</reference>
<proteinExistence type="predicted"/>
<sequence length="66" mass="6545">MRALLLEQRTANTALQSQLTVLTASVESIQARLAAPSAGSAAPPGPARLASPQGPAPGADIPVSLS</sequence>
<gene>
    <name evidence="3" type="ORF">PR001_g2513</name>
    <name evidence="2" type="ORF">PR002_g7831</name>
    <name evidence="4" type="ORF">PR003_g8303</name>
</gene>
<feature type="compositionally biased region" description="Low complexity" evidence="1">
    <location>
        <begin position="34"/>
        <end position="52"/>
    </location>
</feature>
<evidence type="ECO:0000313" key="4">
    <source>
        <dbReference type="EMBL" id="KAE9344737.1"/>
    </source>
</evidence>
<evidence type="ECO:0000256" key="1">
    <source>
        <dbReference type="SAM" id="MobiDB-lite"/>
    </source>
</evidence>
<dbReference type="AlphaFoldDB" id="A0A6A3P4K1"/>
<evidence type="ECO:0000313" key="5">
    <source>
        <dbReference type="Proteomes" id="UP000429607"/>
    </source>
</evidence>
<dbReference type="EMBL" id="QXFT01000410">
    <property type="protein sequence ID" value="KAE9344737.1"/>
    <property type="molecule type" value="Genomic_DNA"/>
</dbReference>
<dbReference type="EMBL" id="QXFU01000383">
    <property type="protein sequence ID" value="KAE9034991.1"/>
    <property type="molecule type" value="Genomic_DNA"/>
</dbReference>
<evidence type="ECO:0000313" key="7">
    <source>
        <dbReference type="Proteomes" id="UP000435112"/>
    </source>
</evidence>
<dbReference type="Proteomes" id="UP000434957">
    <property type="component" value="Unassembled WGS sequence"/>
</dbReference>
<dbReference type="EMBL" id="QXFV01000086">
    <property type="protein sequence ID" value="KAE9050301.1"/>
    <property type="molecule type" value="Genomic_DNA"/>
</dbReference>
<accession>A0A6A3P4K1</accession>
<protein>
    <submittedName>
        <fullName evidence="3">Uncharacterized protein</fullName>
    </submittedName>
</protein>
<keyword evidence="6" id="KW-1185">Reference proteome</keyword>
<evidence type="ECO:0000313" key="3">
    <source>
        <dbReference type="EMBL" id="KAE9050301.1"/>
    </source>
</evidence>
<dbReference type="Proteomes" id="UP000429607">
    <property type="component" value="Unassembled WGS sequence"/>
</dbReference>
<organism evidence="3 5">
    <name type="scientific">Phytophthora rubi</name>
    <dbReference type="NCBI Taxonomy" id="129364"/>
    <lineage>
        <taxon>Eukaryota</taxon>
        <taxon>Sar</taxon>
        <taxon>Stramenopiles</taxon>
        <taxon>Oomycota</taxon>
        <taxon>Peronosporomycetes</taxon>
        <taxon>Peronosporales</taxon>
        <taxon>Peronosporaceae</taxon>
        <taxon>Phytophthora</taxon>
    </lineage>
</organism>
<dbReference type="Proteomes" id="UP000435112">
    <property type="component" value="Unassembled WGS sequence"/>
</dbReference>
<name>A0A6A3P4K1_9STRA</name>